<reference evidence="1 2" key="1">
    <citation type="submission" date="2017-05" db="EMBL/GenBank/DDBJ databases">
        <title>Complete and WGS of Bordetella genogroups.</title>
        <authorList>
            <person name="Spilker T."/>
            <person name="LiPuma J."/>
        </authorList>
    </citation>
    <scope>NUCLEOTIDE SEQUENCE [LARGE SCALE GENOMIC DNA]</scope>
    <source>
        <strain evidence="1 2">AU19157</strain>
    </source>
</reference>
<evidence type="ECO:0008006" key="3">
    <source>
        <dbReference type="Google" id="ProtNLM"/>
    </source>
</evidence>
<dbReference type="InterPro" id="IPR011990">
    <property type="entry name" value="TPR-like_helical_dom_sf"/>
</dbReference>
<dbReference type="AlphaFoldDB" id="A0A1W6YQF6"/>
<protein>
    <recommendedName>
        <fullName evidence="3">Type III secretion protein</fullName>
    </recommendedName>
</protein>
<proteinExistence type="predicted"/>
<keyword evidence="2" id="KW-1185">Reference proteome</keyword>
<dbReference type="STRING" id="1416806.CAL12_22100"/>
<organism evidence="1 2">
    <name type="scientific">Bordetella genomosp. 8</name>
    <dbReference type="NCBI Taxonomy" id="1416806"/>
    <lineage>
        <taxon>Bacteria</taxon>
        <taxon>Pseudomonadati</taxon>
        <taxon>Pseudomonadota</taxon>
        <taxon>Betaproteobacteria</taxon>
        <taxon>Burkholderiales</taxon>
        <taxon>Alcaligenaceae</taxon>
        <taxon>Bordetella</taxon>
    </lineage>
</organism>
<sequence length="122" mass="12965">MIEDGKVIQKLAELAFVGAFLGQAHAAETIFNSLRALRPDNPMVDLGLAMVHMLAGQPEAGLSVVDRAARLDADNGLAALCTGLMLRDAGHGAAADRKFAQALGQEDIASDTRRELSRALRR</sequence>
<gene>
    <name evidence="1" type="ORF">CAL12_22100</name>
</gene>
<evidence type="ECO:0000313" key="2">
    <source>
        <dbReference type="Proteomes" id="UP000194151"/>
    </source>
</evidence>
<dbReference type="Proteomes" id="UP000194151">
    <property type="component" value="Chromosome"/>
</dbReference>
<dbReference type="Pfam" id="PF14559">
    <property type="entry name" value="TPR_19"/>
    <property type="match status" value="1"/>
</dbReference>
<dbReference type="EMBL" id="CP021108">
    <property type="protein sequence ID" value="ARP83244.1"/>
    <property type="molecule type" value="Genomic_DNA"/>
</dbReference>
<dbReference type="Gene3D" id="1.25.40.10">
    <property type="entry name" value="Tetratricopeptide repeat domain"/>
    <property type="match status" value="1"/>
</dbReference>
<evidence type="ECO:0000313" key="1">
    <source>
        <dbReference type="EMBL" id="ARP83244.1"/>
    </source>
</evidence>
<dbReference type="SUPFAM" id="SSF48452">
    <property type="entry name" value="TPR-like"/>
    <property type="match status" value="1"/>
</dbReference>
<dbReference type="KEGG" id="bgv:CAL12_22100"/>
<accession>A0A1W6YQF6</accession>
<name>A0A1W6YQF6_9BORD</name>